<feature type="active site" description="Proton donor" evidence="4">
    <location>
        <position position="496"/>
    </location>
</feature>
<dbReference type="RefSeq" id="WP_018597361.1">
    <property type="nucleotide sequence ID" value="NZ_CABLBP010000006.1"/>
</dbReference>
<evidence type="ECO:0000313" key="10">
    <source>
        <dbReference type="Proteomes" id="UP000515789"/>
    </source>
</evidence>
<sequence length="777" mass="88573">MDMMKYDAGTGELKNWLIQENAFDERYLGKCEAIFAQGNGYLGVRNALEEAYTGEVRNTFITGTFNKASREEVTELPNAADMTGMTIMIDGYEINLSQGELKAYKRTMNLKNGEVIREFTWTSPSGVTINARFQRIVSLADEHVMAAVLYFSVDKDAAVSIQTGIDGSVTNSGAQHFKDLKRRIYEARDMQYLAKTTESGVWFAQHAACRLDAEAEVLPIMGRRTLMNKFSFKMSAGQPMNFEKISILHTSRDQAYDGMDEENIAETLKKDGMTALKTAFDKGYAVLKQESEDKWKDYWKESDILVEGDADFDQLAVRFALYHLNIMVKHDDNRVGIGAKALTGEGYKGHSFWDTEMFILPYFTFTRPQTARTLLEYRYRNLFGAHLKAREWGYEGAMYPWECAWVDDGEVTPLYIGADVVTGKLTKCWTGMIEHHISADIAYAVEQYYLVTGDKKFMEHCGYEIILETALFWASRLQYNAEKDRYEILDVIGPDEYKEHVDNNTYTNYMAAYNINQALKIIAQLSEKDPELYRKLDENLNLSYIKEKLEACIDKIYLPIPNEDGIIPQFDQFLSLKKLDLTKYKTSDEVLSIFNDFNTEQLNQYMVSKQADTVMLLFLLDTLFDPEIKRKNFIFYEDKTLHDSSLSKCTHAILANDLGLEKMAYDLYEGALTIDLGTQMKSSNEGIHSASAGGIWESTVMGFGGVRMEGEHMRIAPKLPKKWNRLVFPLCFKGNSLKVTADYKSVAVENNGKKNVRILLGKEMVTIAAGQRVKRNL</sequence>
<feature type="domain" description="Glycoside hydrolase family 65 C-terminal" evidence="7">
    <location>
        <begin position="707"/>
        <end position="766"/>
    </location>
</feature>
<feature type="domain" description="Glycoside hydrolase family 65 central catalytic" evidence="6">
    <location>
        <begin position="318"/>
        <end position="697"/>
    </location>
</feature>
<evidence type="ECO:0000256" key="2">
    <source>
        <dbReference type="ARBA" id="ARBA00022676"/>
    </source>
</evidence>
<dbReference type="GO" id="GO:0016757">
    <property type="term" value="F:glycosyltransferase activity"/>
    <property type="evidence" value="ECO:0007669"/>
    <property type="project" value="UniProtKB-KW"/>
</dbReference>
<dbReference type="InterPro" id="IPR037018">
    <property type="entry name" value="GH65_N"/>
</dbReference>
<evidence type="ECO:0000313" key="9">
    <source>
        <dbReference type="EMBL" id="QMW77936.1"/>
    </source>
</evidence>
<evidence type="ECO:0000259" key="7">
    <source>
        <dbReference type="Pfam" id="PF03633"/>
    </source>
</evidence>
<evidence type="ECO:0000259" key="6">
    <source>
        <dbReference type="Pfam" id="PF03632"/>
    </source>
</evidence>
<feature type="binding site" evidence="5">
    <location>
        <begin position="353"/>
        <end position="354"/>
    </location>
    <ligand>
        <name>substrate</name>
    </ligand>
</feature>
<keyword evidence="2" id="KW-0328">Glycosyltransferase</keyword>
<dbReference type="InterPro" id="IPR017045">
    <property type="entry name" value="Malt_Pase/Glycosyl_Hdrlase"/>
</dbReference>
<dbReference type="InterPro" id="IPR005194">
    <property type="entry name" value="Glyco_hydro_65_C"/>
</dbReference>
<name>A0A7G5MTJ3_9FIRM</name>
<dbReference type="PANTHER" id="PTHR11051:SF8">
    <property type="entry name" value="PROTEIN-GLUCOSYLGALACTOSYLHYDROXYLYSINE GLUCOSIDASE"/>
    <property type="match status" value="1"/>
</dbReference>
<feature type="domain" description="Glycoside hydrolase family 65 N-terminal" evidence="8">
    <location>
        <begin position="20"/>
        <end position="252"/>
    </location>
</feature>
<accession>A0A7G5MTJ3</accession>
<dbReference type="PIRSF" id="PIRSF036289">
    <property type="entry name" value="Glycosyl_hydrolase_malt_phosph"/>
    <property type="match status" value="1"/>
</dbReference>
<dbReference type="Pfam" id="PF03636">
    <property type="entry name" value="Glyco_hydro_65N"/>
    <property type="match status" value="1"/>
</dbReference>
<organism evidence="9 10">
    <name type="scientific">Blautia producta</name>
    <dbReference type="NCBI Taxonomy" id="33035"/>
    <lineage>
        <taxon>Bacteria</taxon>
        <taxon>Bacillati</taxon>
        <taxon>Bacillota</taxon>
        <taxon>Clostridia</taxon>
        <taxon>Lachnospirales</taxon>
        <taxon>Lachnospiraceae</taxon>
        <taxon>Blautia</taxon>
    </lineage>
</organism>
<dbReference type="InterPro" id="IPR008928">
    <property type="entry name" value="6-hairpin_glycosidase_sf"/>
</dbReference>
<evidence type="ECO:0000256" key="3">
    <source>
        <dbReference type="ARBA" id="ARBA00022679"/>
    </source>
</evidence>
<keyword evidence="9" id="KW-0378">Hydrolase</keyword>
<dbReference type="InterPro" id="IPR005195">
    <property type="entry name" value="Glyco_hydro_65_M"/>
</dbReference>
<dbReference type="GeneID" id="75050416"/>
<dbReference type="PANTHER" id="PTHR11051">
    <property type="entry name" value="GLYCOSYL HYDROLASE-RELATED"/>
    <property type="match status" value="1"/>
</dbReference>
<dbReference type="InterPro" id="IPR012341">
    <property type="entry name" value="6hp_glycosidase-like_sf"/>
</dbReference>
<dbReference type="GO" id="GO:0030246">
    <property type="term" value="F:carbohydrate binding"/>
    <property type="evidence" value="ECO:0007669"/>
    <property type="project" value="InterPro"/>
</dbReference>
<proteinExistence type="inferred from homology"/>
<dbReference type="Gene3D" id="2.60.420.10">
    <property type="entry name" value="Maltose phosphorylase, domain 3"/>
    <property type="match status" value="1"/>
</dbReference>
<dbReference type="Gene3D" id="1.50.10.10">
    <property type="match status" value="1"/>
</dbReference>
<dbReference type="SUPFAM" id="SSF48208">
    <property type="entry name" value="Six-hairpin glycosidases"/>
    <property type="match status" value="1"/>
</dbReference>
<dbReference type="SUPFAM" id="SSF74650">
    <property type="entry name" value="Galactose mutarotase-like"/>
    <property type="match status" value="1"/>
</dbReference>
<dbReference type="InterPro" id="IPR011013">
    <property type="entry name" value="Gal_mutarotase_sf_dom"/>
</dbReference>
<dbReference type="Gene3D" id="2.70.98.40">
    <property type="entry name" value="Glycoside hydrolase, family 65, N-terminal domain"/>
    <property type="match status" value="1"/>
</dbReference>
<evidence type="ECO:0000259" key="8">
    <source>
        <dbReference type="Pfam" id="PF03636"/>
    </source>
</evidence>
<keyword evidence="3" id="KW-0808">Transferase</keyword>
<dbReference type="AlphaFoldDB" id="A0A7G5MTJ3"/>
<dbReference type="GO" id="GO:0004553">
    <property type="term" value="F:hydrolase activity, hydrolyzing O-glycosyl compounds"/>
    <property type="evidence" value="ECO:0007669"/>
    <property type="project" value="TreeGrafter"/>
</dbReference>
<dbReference type="Pfam" id="PF03632">
    <property type="entry name" value="Glyco_hydro_65m"/>
    <property type="match status" value="1"/>
</dbReference>
<dbReference type="GO" id="GO:0005975">
    <property type="term" value="P:carbohydrate metabolic process"/>
    <property type="evidence" value="ECO:0007669"/>
    <property type="project" value="InterPro"/>
</dbReference>
<dbReference type="EMBL" id="CP039126">
    <property type="protein sequence ID" value="QMW77936.1"/>
    <property type="molecule type" value="Genomic_DNA"/>
</dbReference>
<dbReference type="Proteomes" id="UP000515789">
    <property type="component" value="Chromosome"/>
</dbReference>
<gene>
    <name evidence="9" type="ORF">E5259_10225</name>
</gene>
<dbReference type="Pfam" id="PF03633">
    <property type="entry name" value="Glyco_hydro_65C"/>
    <property type="match status" value="1"/>
</dbReference>
<protein>
    <submittedName>
        <fullName evidence="9">Glycoside hydrolase family 65 protein</fullName>
    </submittedName>
</protein>
<comment type="similarity">
    <text evidence="1">Belongs to the glycosyl hydrolase 65 family.</text>
</comment>
<evidence type="ECO:0000256" key="1">
    <source>
        <dbReference type="ARBA" id="ARBA00006768"/>
    </source>
</evidence>
<evidence type="ECO:0000256" key="5">
    <source>
        <dbReference type="PIRSR" id="PIRSR036289-51"/>
    </source>
</evidence>
<feature type="binding site" evidence="5">
    <location>
        <begin position="609"/>
        <end position="610"/>
    </location>
    <ligand>
        <name>substrate</name>
    </ligand>
</feature>
<reference evidence="9 10" key="1">
    <citation type="submission" date="2019-04" db="EMBL/GenBank/DDBJ databases">
        <authorList>
            <person name="Schori C."/>
            <person name="Ahrens C."/>
        </authorList>
    </citation>
    <scope>NUCLEOTIDE SEQUENCE [LARGE SCALE GENOMIC DNA]</scope>
    <source>
        <strain evidence="9 10">DSM 2950</strain>
    </source>
</reference>
<dbReference type="InterPro" id="IPR005196">
    <property type="entry name" value="Glyco_hydro_65_N"/>
</dbReference>
<evidence type="ECO:0000256" key="4">
    <source>
        <dbReference type="PIRSR" id="PIRSR036289-50"/>
    </source>
</evidence>